<dbReference type="GO" id="GO:0017000">
    <property type="term" value="P:antibiotic biosynthetic process"/>
    <property type="evidence" value="ECO:0007669"/>
    <property type="project" value="InterPro"/>
</dbReference>
<keyword evidence="5" id="KW-0106">Calcium</keyword>
<keyword evidence="6" id="KW-0812">Transmembrane</keyword>
<keyword evidence="2" id="KW-0378">Hydrolase</keyword>
<dbReference type="InterPro" id="IPR023343">
    <property type="entry name" value="Penicillin_amidase_dom1"/>
</dbReference>
<dbReference type="SUPFAM" id="SSF56235">
    <property type="entry name" value="N-terminal nucleophile aminohydrolases (Ntn hydrolases)"/>
    <property type="match status" value="1"/>
</dbReference>
<dbReference type="EMBL" id="JAEPBG010000005">
    <property type="protein sequence ID" value="MBK4735738.1"/>
    <property type="molecule type" value="Genomic_DNA"/>
</dbReference>
<dbReference type="PANTHER" id="PTHR34218:SF4">
    <property type="entry name" value="ACYL-HOMOSERINE LACTONE ACYLASE QUIP"/>
    <property type="match status" value="1"/>
</dbReference>
<evidence type="ECO:0000256" key="4">
    <source>
        <dbReference type="PIRSR" id="PIRSR001227-1"/>
    </source>
</evidence>
<dbReference type="Gene3D" id="1.10.439.10">
    <property type="entry name" value="Penicillin Amidohydrolase, domain 1"/>
    <property type="match status" value="1"/>
</dbReference>
<evidence type="ECO:0000256" key="5">
    <source>
        <dbReference type="PIRSR" id="PIRSR001227-2"/>
    </source>
</evidence>
<dbReference type="PIRSF" id="PIRSF001227">
    <property type="entry name" value="Pen_acylase"/>
    <property type="match status" value="1"/>
</dbReference>
<keyword evidence="8" id="KW-1185">Reference proteome</keyword>
<evidence type="ECO:0000313" key="7">
    <source>
        <dbReference type="EMBL" id="MBK4735738.1"/>
    </source>
</evidence>
<dbReference type="PANTHER" id="PTHR34218">
    <property type="entry name" value="PEPTIDASE S45 PENICILLIN AMIDASE"/>
    <property type="match status" value="1"/>
</dbReference>
<comment type="caution">
    <text evidence="7">The sequence shown here is derived from an EMBL/GenBank/DDBJ whole genome shotgun (WGS) entry which is preliminary data.</text>
</comment>
<keyword evidence="5" id="KW-0479">Metal-binding</keyword>
<feature type="binding site" evidence="5">
    <location>
        <position position="328"/>
    </location>
    <ligand>
        <name>Ca(2+)</name>
        <dbReference type="ChEBI" id="CHEBI:29108"/>
    </ligand>
</feature>
<name>A0A934SUW1_9BURK</name>
<feature type="transmembrane region" description="Helical" evidence="6">
    <location>
        <begin position="7"/>
        <end position="26"/>
    </location>
</feature>
<accession>A0A934SUW1</accession>
<dbReference type="InterPro" id="IPR014395">
    <property type="entry name" value="Pen/GL7ACA/AHL_acylase"/>
</dbReference>
<sequence length="809" mass="90102">MKPLFKFILSLLLAVVLLLVGVFFWYRGATQPQLSGRMQLPGLEQPVDVVRDAEGVPHIYAKSAHDAYFALGVVHAQDRLWQMEMNRRIAAGTLSEVLGPKALDTDRFLRTLGVRRNAAAIVRHLAPDSRAALEAYADGVNRYLEQRSGPLPPEFLLTGAPAPARWEPADSIAWQTMMAWDLSANWTQELLRMRLAQRMDMQHIEAFLPPYPGDAPLKTRDLTELYRSMAGATEQLEKVSRIAPPSLVEGMGSNNWVVGGARSKTGKPLLANDPHLGLSAPALWYFAHLSAPGLNVIGATLPGLPLVVLGHNDRIAWGFTNTAPDVQDLFIEAVDEDNPARYRTPEGWANFNTRNETIRVKGQPDVQMTVRESRHGPIISGALPLVDRAPVDARRNVIAFSWTALRPDDMSFQAGLRLDRAHNWDEFVGALRDFGAPEQNMVYADVDGNIGFIAPGKVPVRRADNDLKGLAPAPGWDERYDWQGFIPFDELPREFNPKSQQVVTANQKIVGPAYPHFLTSEWTLPYRATRITDLLDAKPQHDLDSFAAIQKDTLSLAATQLLPFLLKTQPRSDAARDALAALSKWHGEMAADRFEPLIYNAWTRELSRALFARPLGDALMKDFWDHRNVHQPMVDAMKTMDAGNLWCSGAQAPKGNLPRCAEVLSASLDAALADMQKRYGADMHAWRWGEAHIALSEHRPFDKVPALAKYFDIAVPSPGDTYTVDVGRNNFRDDAAPFVNHHAPSLRALYDLSNLENSRFMHSTGQSGNLFSPLYRNLSQRWVDVQYLPMRTVRAEVERGGLGTLTLAP</sequence>
<keyword evidence="6" id="KW-1133">Transmembrane helix</keyword>
<dbReference type="GO" id="GO:0046872">
    <property type="term" value="F:metal ion binding"/>
    <property type="evidence" value="ECO:0007669"/>
    <property type="project" value="UniProtKB-KW"/>
</dbReference>
<feature type="binding site" evidence="5">
    <location>
        <position position="325"/>
    </location>
    <ligand>
        <name>Ca(2+)</name>
        <dbReference type="ChEBI" id="CHEBI:29108"/>
    </ligand>
</feature>
<dbReference type="InterPro" id="IPR029055">
    <property type="entry name" value="Ntn_hydrolases_N"/>
</dbReference>
<dbReference type="AlphaFoldDB" id="A0A934SUW1"/>
<dbReference type="InterPro" id="IPR002692">
    <property type="entry name" value="S45"/>
</dbReference>
<proteinExistence type="inferred from homology"/>
<organism evidence="7 8">
    <name type="scientific">Noviherbaspirillum pedocola</name>
    <dbReference type="NCBI Taxonomy" id="2801341"/>
    <lineage>
        <taxon>Bacteria</taxon>
        <taxon>Pseudomonadati</taxon>
        <taxon>Pseudomonadota</taxon>
        <taxon>Betaproteobacteria</taxon>
        <taxon>Burkholderiales</taxon>
        <taxon>Oxalobacteraceae</taxon>
        <taxon>Noviherbaspirillum</taxon>
    </lineage>
</organism>
<reference evidence="7" key="1">
    <citation type="submission" date="2021-01" db="EMBL/GenBank/DDBJ databases">
        <title>Genome sequence of strain Noviherbaspirillum sp. DKR-6.</title>
        <authorList>
            <person name="Chaudhary D.K."/>
        </authorList>
    </citation>
    <scope>NUCLEOTIDE SEQUENCE</scope>
    <source>
        <strain evidence="7">DKR-6</strain>
    </source>
</reference>
<dbReference type="CDD" id="cd03747">
    <property type="entry name" value="Ntn_PGA_like"/>
    <property type="match status" value="1"/>
</dbReference>
<gene>
    <name evidence="7" type="ORF">JJB74_14035</name>
</gene>
<dbReference type="Pfam" id="PF01804">
    <property type="entry name" value="Penicil_amidase"/>
    <property type="match status" value="1"/>
</dbReference>
<comment type="cofactor">
    <cofactor evidence="5">
        <name>Ca(2+)</name>
        <dbReference type="ChEBI" id="CHEBI:29108"/>
    </cofactor>
    <text evidence="5">Binds 1 Ca(2+) ion per dimer.</text>
</comment>
<evidence type="ECO:0000313" key="8">
    <source>
        <dbReference type="Proteomes" id="UP000622890"/>
    </source>
</evidence>
<dbReference type="GO" id="GO:0016811">
    <property type="term" value="F:hydrolase activity, acting on carbon-nitrogen (but not peptide) bonds, in linear amides"/>
    <property type="evidence" value="ECO:0007669"/>
    <property type="project" value="InterPro"/>
</dbReference>
<dbReference type="Gene3D" id="1.10.1400.10">
    <property type="match status" value="1"/>
</dbReference>
<comment type="similarity">
    <text evidence="1">Belongs to the peptidase S45 family.</text>
</comment>
<evidence type="ECO:0000256" key="3">
    <source>
        <dbReference type="ARBA" id="ARBA00023145"/>
    </source>
</evidence>
<dbReference type="InterPro" id="IPR043146">
    <property type="entry name" value="Penicillin_amidase_N_B-knob"/>
</dbReference>
<feature type="binding site" evidence="5">
    <location>
        <position position="189"/>
    </location>
    <ligand>
        <name>Ca(2+)</name>
        <dbReference type="ChEBI" id="CHEBI:29108"/>
    </ligand>
</feature>
<keyword evidence="6" id="KW-0472">Membrane</keyword>
<dbReference type="Proteomes" id="UP000622890">
    <property type="component" value="Unassembled WGS sequence"/>
</dbReference>
<feature type="active site" description="Nucleophile" evidence="4">
    <location>
        <position position="253"/>
    </location>
</feature>
<evidence type="ECO:0000256" key="1">
    <source>
        <dbReference type="ARBA" id="ARBA00006586"/>
    </source>
</evidence>
<protein>
    <submittedName>
        <fullName evidence="7">Penicillin acylase family protein</fullName>
    </submittedName>
</protein>
<dbReference type="Gene3D" id="2.30.120.10">
    <property type="match status" value="1"/>
</dbReference>
<dbReference type="InterPro" id="IPR043147">
    <property type="entry name" value="Penicillin_amidase_A-knob"/>
</dbReference>
<evidence type="ECO:0000256" key="6">
    <source>
        <dbReference type="SAM" id="Phobius"/>
    </source>
</evidence>
<dbReference type="Gene3D" id="3.60.20.10">
    <property type="entry name" value="Glutamine Phosphoribosylpyrophosphate, subunit 1, domain 1"/>
    <property type="match status" value="1"/>
</dbReference>
<evidence type="ECO:0000256" key="2">
    <source>
        <dbReference type="ARBA" id="ARBA00022801"/>
    </source>
</evidence>
<keyword evidence="3" id="KW-0865">Zymogen</keyword>